<dbReference type="KEGG" id="pno:SNOG_10326"/>
<reference evidence="3" key="1">
    <citation type="journal article" date="2007" name="Plant Cell">
        <title>Dothideomycete-plant interactions illuminated by genome sequencing and EST analysis of the wheat pathogen Stagonospora nodorum.</title>
        <authorList>
            <person name="Hane J.K."/>
            <person name="Lowe R.G."/>
            <person name="Solomon P.S."/>
            <person name="Tan K.C."/>
            <person name="Schoch C.L."/>
            <person name="Spatafora J.W."/>
            <person name="Crous P.W."/>
            <person name="Kodira C."/>
            <person name="Birren B.W."/>
            <person name="Galagan J.E."/>
            <person name="Torriani S.F."/>
            <person name="McDonald B.A."/>
            <person name="Oliver R.P."/>
        </authorList>
    </citation>
    <scope>NUCLEOTIDE SEQUENCE [LARGE SCALE GENOMIC DNA]</scope>
    <source>
        <strain evidence="3">SN15 / ATCC MYA-4574 / FGSC 10173</strain>
    </source>
</reference>
<gene>
    <name evidence="2" type="ORF">SNOG_10326</name>
</gene>
<dbReference type="AlphaFoldDB" id="Q0UD38"/>
<dbReference type="Proteomes" id="UP000001055">
    <property type="component" value="Unassembled WGS sequence"/>
</dbReference>
<name>Q0UD38_PHANO</name>
<sequence>MKVYHLLLLSFIAPTSIAQSNTYWVHGSYQNPKFNGGFDFGIKDALFMARRSLMRLNAPVSPYMDDIFLLHFRKPGTDIATLNIVKRYDMLDGQQTICLSAGIFETVGERFVSTTNQVAAEVRFYCDNDECGDGKRWTLTPNDPDDPVYVRNDQLPRLPSPGEKVEEQPLQQWQDETNWVRQSRGSMGCAGPGTQAETYTRKFSSERSPSGMNANRATITICDSSLLSSELVTPDFLKFSSFKGLDSDFASRRPFAEFTTYGKQVVFLDIFARTDDVTYDWKLTVTQSAEKAIRNAETFVMYAMFSRAADKGYRLRMDGADDATKLKMINRAEIFYDQNLERVGGEQDTPF</sequence>
<dbReference type="VEuPathDB" id="FungiDB:JI435_442110"/>
<dbReference type="InParanoid" id="Q0UD38"/>
<dbReference type="HOGENOM" id="CLU_790128_0_0_1"/>
<organism evidence="2 3">
    <name type="scientific">Phaeosphaeria nodorum (strain SN15 / ATCC MYA-4574 / FGSC 10173)</name>
    <name type="common">Glume blotch fungus</name>
    <name type="synonym">Parastagonospora nodorum</name>
    <dbReference type="NCBI Taxonomy" id="321614"/>
    <lineage>
        <taxon>Eukaryota</taxon>
        <taxon>Fungi</taxon>
        <taxon>Dikarya</taxon>
        <taxon>Ascomycota</taxon>
        <taxon>Pezizomycotina</taxon>
        <taxon>Dothideomycetes</taxon>
        <taxon>Pleosporomycetidae</taxon>
        <taxon>Pleosporales</taxon>
        <taxon>Pleosporineae</taxon>
        <taxon>Phaeosphaeriaceae</taxon>
        <taxon>Parastagonospora</taxon>
    </lineage>
</organism>
<feature type="chain" id="PRO_5004177866" evidence="1">
    <location>
        <begin position="19"/>
        <end position="351"/>
    </location>
</feature>
<accession>Q0UD38</accession>
<feature type="signal peptide" evidence="1">
    <location>
        <begin position="1"/>
        <end position="18"/>
    </location>
</feature>
<evidence type="ECO:0000256" key="1">
    <source>
        <dbReference type="SAM" id="SignalP"/>
    </source>
</evidence>
<dbReference type="eggNOG" id="ENOG502TEVI">
    <property type="taxonomic scope" value="Eukaryota"/>
</dbReference>
<evidence type="ECO:0000313" key="2">
    <source>
        <dbReference type="EMBL" id="EAT82661.1"/>
    </source>
</evidence>
<dbReference type="EMBL" id="CH445340">
    <property type="protein sequence ID" value="EAT82661.1"/>
    <property type="molecule type" value="Genomic_DNA"/>
</dbReference>
<evidence type="ECO:0000313" key="3">
    <source>
        <dbReference type="Proteomes" id="UP000001055"/>
    </source>
</evidence>
<protein>
    <submittedName>
        <fullName evidence="2">Uncharacterized protein</fullName>
    </submittedName>
</protein>
<keyword evidence="1" id="KW-0732">Signal</keyword>
<dbReference type="VEuPathDB" id="FungiDB:JI435_103260"/>
<dbReference type="GeneID" id="5977507"/>
<proteinExistence type="predicted"/>
<dbReference type="RefSeq" id="XP_001800601.1">
    <property type="nucleotide sequence ID" value="XM_001800549.1"/>
</dbReference>